<evidence type="ECO:0000256" key="8">
    <source>
        <dbReference type="ARBA" id="ARBA00022842"/>
    </source>
</evidence>
<dbReference type="GO" id="GO:0006310">
    <property type="term" value="P:DNA recombination"/>
    <property type="evidence" value="ECO:0007669"/>
    <property type="project" value="UniProtKB-UniRule"/>
</dbReference>
<keyword evidence="7 13" id="KW-0378">Hydrolase</keyword>
<organism evidence="16">
    <name type="scientific">Phytoplasma mali (strain AT)</name>
    <dbReference type="NCBI Taxonomy" id="482235"/>
    <lineage>
        <taxon>Bacteria</taxon>
        <taxon>Bacillati</taxon>
        <taxon>Mycoplasmatota</taxon>
        <taxon>Mollicutes</taxon>
        <taxon>Acholeplasmatales</taxon>
        <taxon>Acholeplasmataceae</taxon>
        <taxon>Candidatus Phytoplasma</taxon>
        <taxon>16SrX (Apple proliferation group)</taxon>
    </lineage>
</organism>
<comment type="cofactor">
    <cofactor evidence="13">
        <name>Mg(2+)</name>
        <dbReference type="ChEBI" id="CHEBI:18420"/>
    </cofactor>
    <text evidence="13">Binds 1 Mg(2+) ion per subunit.</text>
</comment>
<evidence type="ECO:0000256" key="7">
    <source>
        <dbReference type="ARBA" id="ARBA00022801"/>
    </source>
</evidence>
<dbReference type="HAMAP" id="MF_00130">
    <property type="entry name" value="RecU"/>
    <property type="match status" value="1"/>
</dbReference>
<dbReference type="InterPro" id="IPR011856">
    <property type="entry name" value="tRNA_endonuc-like_dom_sf"/>
</dbReference>
<dbReference type="CDD" id="cd22354">
    <property type="entry name" value="RecU-like"/>
    <property type="match status" value="1"/>
</dbReference>
<dbReference type="STRING" id="37692.ATP_00209"/>
<evidence type="ECO:0000256" key="11">
    <source>
        <dbReference type="ARBA" id="ARBA00023447"/>
    </source>
</evidence>
<dbReference type="Pfam" id="PF03838">
    <property type="entry name" value="RecU"/>
    <property type="match status" value="1"/>
</dbReference>
<keyword evidence="9 13" id="KW-0233">DNA recombination</keyword>
<dbReference type="InterPro" id="IPR011335">
    <property type="entry name" value="Restrct_endonuc-II-like"/>
</dbReference>
<evidence type="ECO:0000256" key="13">
    <source>
        <dbReference type="HAMAP-Rule" id="MF_00130"/>
    </source>
</evidence>
<feature type="site" description="Transition state stabilizer" evidence="13">
    <location>
        <position position="92"/>
    </location>
</feature>
<evidence type="ECO:0000256" key="3">
    <source>
        <dbReference type="ARBA" id="ARBA00022722"/>
    </source>
</evidence>
<dbReference type="Gene3D" id="3.40.1350.10">
    <property type="match status" value="1"/>
</dbReference>
<dbReference type="GO" id="GO:0000287">
    <property type="term" value="F:magnesium ion binding"/>
    <property type="evidence" value="ECO:0007669"/>
    <property type="project" value="UniProtKB-UniRule"/>
</dbReference>
<dbReference type="PIRSF" id="PIRSF037785">
    <property type="entry name" value="RecU"/>
    <property type="match status" value="1"/>
</dbReference>
<evidence type="ECO:0000256" key="1">
    <source>
        <dbReference type="ARBA" id="ARBA00004496"/>
    </source>
</evidence>
<feature type="binding site" evidence="13">
    <location>
        <position position="77"/>
    </location>
    <ligand>
        <name>Mg(2+)</name>
        <dbReference type="ChEBI" id="CHEBI:18420"/>
    </ligand>
</feature>
<evidence type="ECO:0000256" key="9">
    <source>
        <dbReference type="ARBA" id="ARBA00023172"/>
    </source>
</evidence>
<evidence type="ECO:0000256" key="2">
    <source>
        <dbReference type="ARBA" id="ARBA00022490"/>
    </source>
</evidence>
<dbReference type="EMBL" id="CU469464">
    <property type="protein sequence ID" value="CAP18396.1"/>
    <property type="molecule type" value="Genomic_DNA"/>
</dbReference>
<protein>
    <recommendedName>
        <fullName evidence="12 13">Holliday junction resolvase RecU</fullName>
        <ecNumber evidence="13">3.1.21.10</ecNumber>
    </recommendedName>
    <alternativeName>
        <fullName evidence="13">Recombination protein U homolog</fullName>
    </alternativeName>
</protein>
<keyword evidence="10 13" id="KW-0234">DNA repair</keyword>
<keyword evidence="16" id="KW-1185">Reference proteome</keyword>
<feature type="region of interest" description="Disordered" evidence="14">
    <location>
        <begin position="1"/>
        <end position="20"/>
    </location>
</feature>
<dbReference type="GO" id="GO:0006281">
    <property type="term" value="P:DNA repair"/>
    <property type="evidence" value="ECO:0007669"/>
    <property type="project" value="UniProtKB-UniRule"/>
</dbReference>
<comment type="caution">
    <text evidence="13">Lacks conserved residue(s) required for the propagation of feature annotation.</text>
</comment>
<feature type="binding site" evidence="13">
    <location>
        <position position="90"/>
    </location>
    <ligand>
        <name>Mg(2+)</name>
        <dbReference type="ChEBI" id="CHEBI:18420"/>
    </ligand>
</feature>
<keyword evidence="8 13" id="KW-0460">Magnesium</keyword>
<sequence length="190" mass="22450">MKYPTIKKNKSQKNNNKSNLGMSLEKDINITNKFYLDNQIAFIYKNPIPIQIVKVSYPSRNKAKITEAYFRKEALPDYHGLYKGKYITFDVKETNCKTSYPFSNIPIHQIKHLQQINNNEGLAFFIVHFKINDKYFLVPINLIIEYLEKGFKSIKYKILLNNNLNISFQYNNPRINYLKIVDQLLTKLSK</sequence>
<comment type="function">
    <text evidence="13">Endonuclease that resolves Holliday junction intermediates in genetic recombination. Cleaves mobile four-strand junctions by introducing symmetrical nicks in paired strands. Promotes annealing of linear ssDNA with homologous dsDNA. Required for DNA repair, homologous recombination and chromosome segregation.</text>
</comment>
<dbReference type="GO" id="GO:0005737">
    <property type="term" value="C:cytoplasm"/>
    <property type="evidence" value="ECO:0007669"/>
    <property type="project" value="UniProtKB-SubCell"/>
</dbReference>
<evidence type="ECO:0000256" key="10">
    <source>
        <dbReference type="ARBA" id="ARBA00023204"/>
    </source>
</evidence>
<dbReference type="eggNOG" id="COG3331">
    <property type="taxonomic scope" value="Bacteria"/>
</dbReference>
<dbReference type="HOGENOM" id="CLU_096340_0_0_14"/>
<dbReference type="GO" id="GO:0003676">
    <property type="term" value="F:nucleic acid binding"/>
    <property type="evidence" value="ECO:0007669"/>
    <property type="project" value="InterPro"/>
</dbReference>
<comment type="similarity">
    <text evidence="11 13">Belongs to the RecU family.</text>
</comment>
<dbReference type="GO" id="GO:0008821">
    <property type="term" value="F:crossover junction DNA endonuclease activity"/>
    <property type="evidence" value="ECO:0007669"/>
    <property type="project" value="UniProtKB-EC"/>
</dbReference>
<feature type="compositionally biased region" description="Basic residues" evidence="14">
    <location>
        <begin position="1"/>
        <end position="11"/>
    </location>
</feature>
<dbReference type="NCBIfam" id="NF002581">
    <property type="entry name" value="PRK02234.1-2"/>
    <property type="match status" value="1"/>
</dbReference>
<dbReference type="InterPro" id="IPR004612">
    <property type="entry name" value="Resolv_RecU"/>
</dbReference>
<proteinExistence type="inferred from homology"/>
<evidence type="ECO:0000256" key="14">
    <source>
        <dbReference type="SAM" id="MobiDB-lite"/>
    </source>
</evidence>
<dbReference type="GO" id="GO:0007059">
    <property type="term" value="P:chromosome segregation"/>
    <property type="evidence" value="ECO:0007669"/>
    <property type="project" value="UniProtKB-UniRule"/>
</dbReference>
<accession>B3QZK9</accession>
<evidence type="ECO:0000313" key="16">
    <source>
        <dbReference type="Proteomes" id="UP000002020"/>
    </source>
</evidence>
<evidence type="ECO:0000313" key="15">
    <source>
        <dbReference type="EMBL" id="CAP18396.1"/>
    </source>
</evidence>
<keyword evidence="2 13" id="KW-0963">Cytoplasm</keyword>
<dbReference type="AlphaFoldDB" id="B3QZK9"/>
<evidence type="ECO:0000256" key="12">
    <source>
        <dbReference type="ARBA" id="ARBA00029523"/>
    </source>
</evidence>
<comment type="catalytic activity">
    <reaction evidence="13">
        <text>Endonucleolytic cleavage at a junction such as a reciprocal single-stranded crossover between two homologous DNA duplexes (Holliday junction).</text>
        <dbReference type="EC" id="3.1.21.10"/>
    </reaction>
</comment>
<dbReference type="EC" id="3.1.21.10" evidence="13"/>
<evidence type="ECO:0000256" key="6">
    <source>
        <dbReference type="ARBA" id="ARBA00022763"/>
    </source>
</evidence>
<keyword evidence="5 13" id="KW-0255">Endonuclease</keyword>
<keyword evidence="4 13" id="KW-0479">Metal-binding</keyword>
<dbReference type="KEGG" id="pml:ATP_00209"/>
<keyword evidence="3 13" id="KW-0540">Nuclease</keyword>
<keyword evidence="6 13" id="KW-0227">DNA damage</keyword>
<gene>
    <name evidence="13 15" type="primary">recU</name>
    <name evidence="15" type="ordered locus">ATP_00209</name>
</gene>
<comment type="subcellular location">
    <subcellularLocation>
        <location evidence="1 13">Cytoplasm</location>
    </subcellularLocation>
</comment>
<evidence type="ECO:0000256" key="4">
    <source>
        <dbReference type="ARBA" id="ARBA00022723"/>
    </source>
</evidence>
<name>B3QZK9_PHYMT</name>
<dbReference type="SUPFAM" id="SSF52980">
    <property type="entry name" value="Restriction endonuclease-like"/>
    <property type="match status" value="1"/>
</dbReference>
<dbReference type="Proteomes" id="UP000002020">
    <property type="component" value="Chromosome"/>
</dbReference>
<evidence type="ECO:0000256" key="5">
    <source>
        <dbReference type="ARBA" id="ARBA00022759"/>
    </source>
</evidence>
<reference evidence="15 16" key="1">
    <citation type="journal article" date="2008" name="BMC Genomics">
        <title>The linear chromosome of the plant-pathogenic mycoplasma 'Candidatus Phytoplasma mali'.</title>
        <authorList>
            <person name="Kube M."/>
            <person name="Schneider B."/>
            <person name="Kuhl H."/>
            <person name="Dandekar T."/>
            <person name="Heitmann K."/>
            <person name="Migdoll A.M."/>
            <person name="Reinhardt R."/>
            <person name="Seemueller E."/>
        </authorList>
    </citation>
    <scope>NUCLEOTIDE SEQUENCE [LARGE SCALE GENOMIC DNA]</scope>
    <source>
        <strain evidence="15 16">AT</strain>
    </source>
</reference>
<feature type="binding site" evidence="13">
    <location>
        <position position="109"/>
    </location>
    <ligand>
        <name>Mg(2+)</name>
        <dbReference type="ChEBI" id="CHEBI:18420"/>
    </ligand>
</feature>